<gene>
    <name evidence="2" type="ORF">D9X91_05665</name>
</gene>
<keyword evidence="1" id="KW-0812">Transmembrane</keyword>
<organism evidence="2 3">
    <name type="scientific">Falsibacillus albus</name>
    <dbReference type="NCBI Taxonomy" id="2478915"/>
    <lineage>
        <taxon>Bacteria</taxon>
        <taxon>Bacillati</taxon>
        <taxon>Bacillota</taxon>
        <taxon>Bacilli</taxon>
        <taxon>Bacillales</taxon>
        <taxon>Bacillaceae</taxon>
        <taxon>Falsibacillus</taxon>
    </lineage>
</organism>
<keyword evidence="1" id="KW-1133">Transmembrane helix</keyword>
<dbReference type="AlphaFoldDB" id="A0A3L7K0L2"/>
<reference evidence="2 3" key="1">
    <citation type="submission" date="2018-10" db="EMBL/GenBank/DDBJ databases">
        <title>Falsibacillus sp. genome draft.</title>
        <authorList>
            <person name="Shi S."/>
        </authorList>
    </citation>
    <scope>NUCLEOTIDE SEQUENCE [LARGE SCALE GENOMIC DNA]</scope>
    <source>
        <strain evidence="2 3">GY 10110</strain>
    </source>
</reference>
<feature type="transmembrane region" description="Helical" evidence="1">
    <location>
        <begin position="89"/>
        <end position="109"/>
    </location>
</feature>
<accession>A0A3L7K0L2</accession>
<name>A0A3L7K0L2_9BACI</name>
<keyword evidence="3" id="KW-1185">Reference proteome</keyword>
<protein>
    <submittedName>
        <fullName evidence="2">Uncharacterized protein</fullName>
    </submittedName>
</protein>
<dbReference type="EMBL" id="RCVZ01000003">
    <property type="protein sequence ID" value="RLQ96593.1"/>
    <property type="molecule type" value="Genomic_DNA"/>
</dbReference>
<evidence type="ECO:0000313" key="3">
    <source>
        <dbReference type="Proteomes" id="UP000276770"/>
    </source>
</evidence>
<proteinExistence type="predicted"/>
<evidence type="ECO:0000256" key="1">
    <source>
        <dbReference type="SAM" id="Phobius"/>
    </source>
</evidence>
<keyword evidence="1" id="KW-0472">Membrane</keyword>
<comment type="caution">
    <text evidence="2">The sequence shown here is derived from an EMBL/GenBank/DDBJ whole genome shotgun (WGS) entry which is preliminary data.</text>
</comment>
<dbReference type="Proteomes" id="UP000276770">
    <property type="component" value="Unassembled WGS sequence"/>
</dbReference>
<feature type="transmembrane region" description="Helical" evidence="1">
    <location>
        <begin position="57"/>
        <end position="77"/>
    </location>
</feature>
<evidence type="ECO:0000313" key="2">
    <source>
        <dbReference type="EMBL" id="RLQ96593.1"/>
    </source>
</evidence>
<sequence length="110" mass="12559">MYRDSPFLFKEKGEKMNDSMKLPRISFKGVFIFMLIVVLGNLFLVKPLLMLGLEKNWSVYWATSFSAAVGMSLVLLFIDDKAKSRQSAFKRLILSILVSCGVSYFLIFMA</sequence>
<feature type="transmembrane region" description="Helical" evidence="1">
    <location>
        <begin position="25"/>
        <end position="45"/>
    </location>
</feature>